<dbReference type="PANTHER" id="PTHR34049:SF1">
    <property type="entry name" value="F-BOX PROTEIN SKIP27"/>
    <property type="match status" value="1"/>
</dbReference>
<dbReference type="FunCoup" id="B9SFB2">
    <property type="interactions" value="7"/>
</dbReference>
<dbReference type="AlphaFoldDB" id="B9SFB2"/>
<dbReference type="InParanoid" id="B9SFB2"/>
<dbReference type="STRING" id="3988.B9SFB2"/>
<organism evidence="1 2">
    <name type="scientific">Ricinus communis</name>
    <name type="common">Castor bean</name>
    <dbReference type="NCBI Taxonomy" id="3988"/>
    <lineage>
        <taxon>Eukaryota</taxon>
        <taxon>Viridiplantae</taxon>
        <taxon>Streptophyta</taxon>
        <taxon>Embryophyta</taxon>
        <taxon>Tracheophyta</taxon>
        <taxon>Spermatophyta</taxon>
        <taxon>Magnoliopsida</taxon>
        <taxon>eudicotyledons</taxon>
        <taxon>Gunneridae</taxon>
        <taxon>Pentapetalae</taxon>
        <taxon>rosids</taxon>
        <taxon>fabids</taxon>
        <taxon>Malpighiales</taxon>
        <taxon>Euphorbiaceae</taxon>
        <taxon>Acalyphoideae</taxon>
        <taxon>Acalypheae</taxon>
        <taxon>Ricinus</taxon>
    </lineage>
</organism>
<keyword evidence="2" id="KW-1185">Reference proteome</keyword>
<reference evidence="2" key="1">
    <citation type="journal article" date="2010" name="Nat. Biotechnol.">
        <title>Draft genome sequence of the oilseed species Ricinus communis.</title>
        <authorList>
            <person name="Chan A.P."/>
            <person name="Crabtree J."/>
            <person name="Zhao Q."/>
            <person name="Lorenzi H."/>
            <person name="Orvis J."/>
            <person name="Puiu D."/>
            <person name="Melake-Berhan A."/>
            <person name="Jones K.M."/>
            <person name="Redman J."/>
            <person name="Chen G."/>
            <person name="Cahoon E.B."/>
            <person name="Gedil M."/>
            <person name="Stanke M."/>
            <person name="Haas B.J."/>
            <person name="Wortman J.R."/>
            <person name="Fraser-Liggett C.M."/>
            <person name="Ravel J."/>
            <person name="Rabinowicz P.D."/>
        </authorList>
    </citation>
    <scope>NUCLEOTIDE SEQUENCE [LARGE SCALE GENOMIC DNA]</scope>
    <source>
        <strain evidence="2">cv. Hale</strain>
    </source>
</reference>
<evidence type="ECO:0000313" key="2">
    <source>
        <dbReference type="Proteomes" id="UP000008311"/>
    </source>
</evidence>
<accession>B9SFB2</accession>
<sequence>MALGKRSNSMKLNRAGVDSDEAFKRLGCVRYTRSFGRKRIVISNAVDLLTLDSPIKTPLKRLCSLEPENPIKTPLKRLCSLEPEKSTLETLPQDILVRVLCCVNHDDLKQLFHVSTAIREATLVARKLHFAYSTPRKIPAFRTPIASTENPTEFDEFEAPNAPKVSRCYKSRLNRKNLMDISVALFASPRKGLFMETEIEEDEDEKKWENWRFDYIRSRFG</sequence>
<proteinExistence type="predicted"/>
<dbReference type="PANTHER" id="PTHR34049">
    <property type="entry name" value="F-BOX PROTEIN SKIP27"/>
    <property type="match status" value="1"/>
</dbReference>
<protein>
    <recommendedName>
        <fullName evidence="3">F-box domain-containing protein</fullName>
    </recommendedName>
</protein>
<evidence type="ECO:0008006" key="3">
    <source>
        <dbReference type="Google" id="ProtNLM"/>
    </source>
</evidence>
<dbReference type="InterPro" id="IPR045286">
    <property type="entry name" value="FBS1-like"/>
</dbReference>
<name>B9SFB2_RICCO</name>
<gene>
    <name evidence="1" type="ORF">RCOM_1095840</name>
</gene>
<evidence type="ECO:0000313" key="1">
    <source>
        <dbReference type="EMBL" id="EEF37700.1"/>
    </source>
</evidence>
<dbReference type="eggNOG" id="ENOG502S1WN">
    <property type="taxonomic scope" value="Eukaryota"/>
</dbReference>
<dbReference type="Proteomes" id="UP000008311">
    <property type="component" value="Unassembled WGS sequence"/>
</dbReference>
<dbReference type="EMBL" id="EQ973944">
    <property type="protein sequence ID" value="EEF37700.1"/>
    <property type="molecule type" value="Genomic_DNA"/>
</dbReference>